<dbReference type="RefSeq" id="WP_327619955.1">
    <property type="nucleotide sequence ID" value="NZ_JAYWTM010000053.1"/>
</dbReference>
<keyword evidence="3" id="KW-1185">Reference proteome</keyword>
<dbReference type="Pfam" id="PF07693">
    <property type="entry name" value="KAP_NTPase"/>
    <property type="match status" value="1"/>
</dbReference>
<protein>
    <submittedName>
        <fullName evidence="2">P-loop NTPase fold protein</fullName>
    </submittedName>
</protein>
<sequence length="822" mass="94069">MNDIQSQTEGLKSLKEYLEANKNVIENDMNEADTRFHIIDQVLFSLGWHNSDFKLEKHENGDYTDYELGNPRKLIIEAKRTNVNFDLPPNPRKKNTFPINDILSNSYSCKEAFEQAQRYCAARGVRYAVITNGHQYISFLATRDDGISPANGKCLIFSSLKEIIEKFPLLWSNLSADAVMEHRLAKTLSANSQVLPKKISCSLSLYPHYKTPSDLHSSLKSLSELLIQDIFESERQEKDFIDYCYCESGAIAKDSLLSKNILNARYSSLFNNNESKLPIADVRVKKGESFDKEVITDAMSKRPIVLLGDVGVGKTSFIKNLQHNSAFEEFKNAIFIKIDLGSSATLTDDIKNYVLTKIKDTLFENYELNIEAKDFISGVYSRDIQLFSQTIYGSLKEADPVQYEREKINMLIGKMRDKAEHLKKSINYASNTLKKQIIIIIDNADQRDFDTQQEAFLIAQELAKNWKAIVFISVRPKTFFYSQRNGALSAYANKIFTIKPPRIDLVIRKRLLYAIEIAKGELSTEDLNKVLIRSENLVTFLSSLVYSLDENDELTEFISNITGGNVRQAIDIVKGFIGSPNVDVERIISETEKSGDYYIQLHEFSKSVLLGELSHFYDERSIAMNLFDVSYPDPKEHFLKSLIISFLNHDSPSVDKDGFVEGLNIYSEMQGLGYNLSQIDNAITSLVNKKLIESNKRFTFGEDDLSILDKEAIIFRATSTGIYHVKKWAPTFVYMDTICYDTPIFSDEVYKKLIEKIDSNMIIDRNIRTKLFKEYLITTWRECGKSTEYYDFEEGMLHGSDTFRFVEKACQAIEKDQIQASH</sequence>
<feature type="domain" description="KAP NTPase" evidence="1">
    <location>
        <begin position="303"/>
        <end position="461"/>
    </location>
</feature>
<organism evidence="2 3">
    <name type="scientific">Brenneria populi</name>
    <dbReference type="NCBI Taxonomy" id="1505588"/>
    <lineage>
        <taxon>Bacteria</taxon>
        <taxon>Pseudomonadati</taxon>
        <taxon>Pseudomonadota</taxon>
        <taxon>Gammaproteobacteria</taxon>
        <taxon>Enterobacterales</taxon>
        <taxon>Pectobacteriaceae</taxon>
        <taxon>Brenneria</taxon>
    </lineage>
</organism>
<dbReference type="Gene3D" id="3.90.1570.30">
    <property type="match status" value="1"/>
</dbReference>
<dbReference type="Proteomes" id="UP001309705">
    <property type="component" value="Unassembled WGS sequence"/>
</dbReference>
<evidence type="ECO:0000313" key="2">
    <source>
        <dbReference type="EMBL" id="MEC5345300.1"/>
    </source>
</evidence>
<dbReference type="InterPro" id="IPR011646">
    <property type="entry name" value="KAP_P-loop"/>
</dbReference>
<proteinExistence type="predicted"/>
<name>A0ABU6JWY0_9GAMM</name>
<dbReference type="SUPFAM" id="SSF52540">
    <property type="entry name" value="P-loop containing nucleoside triphosphate hydrolases"/>
    <property type="match status" value="1"/>
</dbReference>
<dbReference type="Gene3D" id="3.40.50.300">
    <property type="entry name" value="P-loop containing nucleotide triphosphate hydrolases"/>
    <property type="match status" value="1"/>
</dbReference>
<dbReference type="InterPro" id="IPR027417">
    <property type="entry name" value="P-loop_NTPase"/>
</dbReference>
<gene>
    <name evidence="2" type="ORF">VSX58_22220</name>
</gene>
<evidence type="ECO:0000313" key="3">
    <source>
        <dbReference type="Proteomes" id="UP001309705"/>
    </source>
</evidence>
<reference evidence="2 3" key="1">
    <citation type="journal article" date="2017" name="Int. J. Syst. Evol. Microbiol.">
        <title>Brenneria populi subsp. brevivirga subsp. nov. isolated from symptomatic bark of Populus x euramericana canker, and description of Brenneria populi subsp. populi subsp. nov.</title>
        <authorList>
            <person name="Zheng M.H."/>
            <person name="Piao C.G."/>
            <person name="Xue H."/>
            <person name="Guo M.W."/>
            <person name="Li Y."/>
        </authorList>
    </citation>
    <scope>NUCLEOTIDE SEQUENCE [LARGE SCALE GENOMIC DNA]</scope>
    <source>
        <strain evidence="2 3">D9-5</strain>
    </source>
</reference>
<evidence type="ECO:0000259" key="1">
    <source>
        <dbReference type="Pfam" id="PF07693"/>
    </source>
</evidence>
<comment type="caution">
    <text evidence="2">The sequence shown here is derived from an EMBL/GenBank/DDBJ whole genome shotgun (WGS) entry which is preliminary data.</text>
</comment>
<dbReference type="EMBL" id="JAYWTM010000053">
    <property type="protein sequence ID" value="MEC5345300.1"/>
    <property type="molecule type" value="Genomic_DNA"/>
</dbReference>
<accession>A0ABU6JWY0</accession>